<evidence type="ECO:0000259" key="1">
    <source>
        <dbReference type="Pfam" id="PF13701"/>
    </source>
</evidence>
<proteinExistence type="predicted"/>
<dbReference type="EMBL" id="CP036343">
    <property type="protein sequence ID" value="QDT93629.1"/>
    <property type="molecule type" value="Genomic_DNA"/>
</dbReference>
<dbReference type="Pfam" id="PF13701">
    <property type="entry name" value="DDE_Tnp_1_4"/>
    <property type="match status" value="1"/>
</dbReference>
<evidence type="ECO:0000313" key="3">
    <source>
        <dbReference type="Proteomes" id="UP000316855"/>
    </source>
</evidence>
<accession>A0A517VKT2</accession>
<dbReference type="InterPro" id="IPR025668">
    <property type="entry name" value="Tnp_DDE_dom"/>
</dbReference>
<dbReference type="OrthoDB" id="9803479at2"/>
<dbReference type="AlphaFoldDB" id="A0A517VKT2"/>
<dbReference type="RefSeq" id="WP_145231615.1">
    <property type="nucleotide sequence ID" value="NZ_CP036343.1"/>
</dbReference>
<sequence length="104" mass="12045">MSAKYWRKVLLPVIERYRHLDIPKFFHGDTAFAIPALYRVLEKAGYRYVVRLKANAVLEREISHLLTRHDGIFTALLLQLSEQEQTTLQNSVSVIRTGIDSFLS</sequence>
<protein>
    <recommendedName>
        <fullName evidence="1">Transposase DDE domain-containing protein</fullName>
    </recommendedName>
</protein>
<keyword evidence="3" id="KW-1185">Reference proteome</keyword>
<evidence type="ECO:0000313" key="2">
    <source>
        <dbReference type="EMBL" id="QDT93629.1"/>
    </source>
</evidence>
<dbReference type="Proteomes" id="UP000316855">
    <property type="component" value="Chromosome"/>
</dbReference>
<name>A0A517VKT2_9PLAN</name>
<organism evidence="2 3">
    <name type="scientific">Gimesia algae</name>
    <dbReference type="NCBI Taxonomy" id="2527971"/>
    <lineage>
        <taxon>Bacteria</taxon>
        <taxon>Pseudomonadati</taxon>
        <taxon>Planctomycetota</taxon>
        <taxon>Planctomycetia</taxon>
        <taxon>Planctomycetales</taxon>
        <taxon>Planctomycetaceae</taxon>
        <taxon>Gimesia</taxon>
    </lineage>
</organism>
<reference evidence="2 3" key="1">
    <citation type="submission" date="2019-02" db="EMBL/GenBank/DDBJ databases">
        <title>Deep-cultivation of Planctomycetes and their phenomic and genomic characterization uncovers novel biology.</title>
        <authorList>
            <person name="Wiegand S."/>
            <person name="Jogler M."/>
            <person name="Boedeker C."/>
            <person name="Pinto D."/>
            <person name="Vollmers J."/>
            <person name="Rivas-Marin E."/>
            <person name="Kohn T."/>
            <person name="Peeters S.H."/>
            <person name="Heuer A."/>
            <person name="Rast P."/>
            <person name="Oberbeckmann S."/>
            <person name="Bunk B."/>
            <person name="Jeske O."/>
            <person name="Meyerdierks A."/>
            <person name="Storesund J.E."/>
            <person name="Kallscheuer N."/>
            <person name="Luecker S."/>
            <person name="Lage O.M."/>
            <person name="Pohl T."/>
            <person name="Merkel B.J."/>
            <person name="Hornburger P."/>
            <person name="Mueller R.-W."/>
            <person name="Bruemmer F."/>
            <person name="Labrenz M."/>
            <person name="Spormann A.M."/>
            <person name="Op den Camp H."/>
            <person name="Overmann J."/>
            <person name="Amann R."/>
            <person name="Jetten M.S.M."/>
            <person name="Mascher T."/>
            <person name="Medema M.H."/>
            <person name="Devos D.P."/>
            <person name="Kaster A.-K."/>
            <person name="Ovreas L."/>
            <person name="Rohde M."/>
            <person name="Galperin M.Y."/>
            <person name="Jogler C."/>
        </authorList>
    </citation>
    <scope>NUCLEOTIDE SEQUENCE [LARGE SCALE GENOMIC DNA]</scope>
    <source>
        <strain evidence="2 3">Pan161</strain>
    </source>
</reference>
<feature type="domain" description="Transposase DDE" evidence="1">
    <location>
        <begin position="2"/>
        <end position="69"/>
    </location>
</feature>
<gene>
    <name evidence="2" type="ORF">Pan161_53110</name>
</gene>
<dbReference type="KEGG" id="gax:Pan161_53110"/>